<feature type="region of interest" description="Disordered" evidence="5">
    <location>
        <begin position="695"/>
        <end position="721"/>
    </location>
</feature>
<dbReference type="PROSITE" id="PS51450">
    <property type="entry name" value="LRR"/>
    <property type="match status" value="1"/>
</dbReference>
<dbReference type="Gene3D" id="3.80.10.10">
    <property type="entry name" value="Ribonuclease Inhibitor"/>
    <property type="match status" value="1"/>
</dbReference>
<gene>
    <name evidence="6" type="ORF">IWQ60_000339</name>
</gene>
<keyword evidence="2" id="KW-0963">Cytoplasm</keyword>
<dbReference type="PANTHER" id="PTHR15454:SF69">
    <property type="entry name" value="SERINE_THREONINE-PROTEIN KINASE 11-INTERACTING PROTEIN"/>
    <property type="match status" value="1"/>
</dbReference>
<feature type="compositionally biased region" description="Polar residues" evidence="5">
    <location>
        <begin position="805"/>
        <end position="815"/>
    </location>
</feature>
<proteinExistence type="predicted"/>
<feature type="compositionally biased region" description="Polar residues" evidence="5">
    <location>
        <begin position="778"/>
        <end position="793"/>
    </location>
</feature>
<dbReference type="OrthoDB" id="676979at2759"/>
<feature type="region of interest" description="Disordered" evidence="5">
    <location>
        <begin position="1559"/>
        <end position="1617"/>
    </location>
</feature>
<keyword evidence="4" id="KW-0677">Repeat</keyword>
<dbReference type="EMBL" id="JANBPT010000008">
    <property type="protein sequence ID" value="KAJ1930402.1"/>
    <property type="molecule type" value="Genomic_DNA"/>
</dbReference>
<reference evidence="6" key="1">
    <citation type="submission" date="2022-07" db="EMBL/GenBank/DDBJ databases">
        <title>Phylogenomic reconstructions and comparative analyses of Kickxellomycotina fungi.</title>
        <authorList>
            <person name="Reynolds N.K."/>
            <person name="Stajich J.E."/>
            <person name="Barry K."/>
            <person name="Grigoriev I.V."/>
            <person name="Crous P."/>
            <person name="Smith M.E."/>
        </authorList>
    </citation>
    <scope>NUCLEOTIDE SEQUENCE</scope>
    <source>
        <strain evidence="6">RSA 861</strain>
    </source>
</reference>
<dbReference type="SUPFAM" id="SSF52075">
    <property type="entry name" value="Outer arm dynein light chain 1"/>
    <property type="match status" value="1"/>
</dbReference>
<feature type="compositionally biased region" description="Low complexity" evidence="5">
    <location>
        <begin position="1577"/>
        <end position="1596"/>
    </location>
</feature>
<dbReference type="InterPro" id="IPR001611">
    <property type="entry name" value="Leu-rich_rpt"/>
</dbReference>
<feature type="compositionally biased region" description="Low complexity" evidence="5">
    <location>
        <begin position="884"/>
        <end position="893"/>
    </location>
</feature>
<feature type="region of interest" description="Disordered" evidence="5">
    <location>
        <begin position="1290"/>
        <end position="1328"/>
    </location>
</feature>
<comment type="caution">
    <text evidence="6">The sequence shown here is derived from an EMBL/GenBank/DDBJ whole genome shotgun (WGS) entry which is preliminary data.</text>
</comment>
<feature type="compositionally biased region" description="Low complexity" evidence="5">
    <location>
        <begin position="1297"/>
        <end position="1318"/>
    </location>
</feature>
<name>A0A9W8AMV8_9FUNG</name>
<evidence type="ECO:0000313" key="7">
    <source>
        <dbReference type="Proteomes" id="UP001150569"/>
    </source>
</evidence>
<organism evidence="6 7">
    <name type="scientific">Tieghemiomyces parasiticus</name>
    <dbReference type="NCBI Taxonomy" id="78921"/>
    <lineage>
        <taxon>Eukaryota</taxon>
        <taxon>Fungi</taxon>
        <taxon>Fungi incertae sedis</taxon>
        <taxon>Zoopagomycota</taxon>
        <taxon>Kickxellomycotina</taxon>
        <taxon>Dimargaritomycetes</taxon>
        <taxon>Dimargaritales</taxon>
        <taxon>Dimargaritaceae</taxon>
        <taxon>Tieghemiomyces</taxon>
    </lineage>
</organism>
<feature type="compositionally biased region" description="Pro residues" evidence="5">
    <location>
        <begin position="894"/>
        <end position="908"/>
    </location>
</feature>
<evidence type="ECO:0000256" key="3">
    <source>
        <dbReference type="ARBA" id="ARBA00022614"/>
    </source>
</evidence>
<dbReference type="Proteomes" id="UP001150569">
    <property type="component" value="Unassembled WGS sequence"/>
</dbReference>
<dbReference type="Pfam" id="PF13855">
    <property type="entry name" value="LRR_8"/>
    <property type="match status" value="1"/>
</dbReference>
<feature type="region of interest" description="Disordered" evidence="5">
    <location>
        <begin position="100"/>
        <end position="128"/>
    </location>
</feature>
<dbReference type="PANTHER" id="PTHR15454">
    <property type="entry name" value="NISCHARIN RELATED"/>
    <property type="match status" value="1"/>
</dbReference>
<dbReference type="InterPro" id="IPR032675">
    <property type="entry name" value="LRR_dom_sf"/>
</dbReference>
<feature type="region of interest" description="Disordered" evidence="5">
    <location>
        <begin position="599"/>
        <end position="627"/>
    </location>
</feature>
<evidence type="ECO:0000313" key="6">
    <source>
        <dbReference type="EMBL" id="KAJ1930402.1"/>
    </source>
</evidence>
<feature type="region of interest" description="Disordered" evidence="5">
    <location>
        <begin position="1986"/>
        <end position="2029"/>
    </location>
</feature>
<keyword evidence="3" id="KW-0433">Leucine-rich repeat</keyword>
<evidence type="ECO:0000256" key="2">
    <source>
        <dbReference type="ARBA" id="ARBA00022490"/>
    </source>
</evidence>
<evidence type="ECO:0000256" key="1">
    <source>
        <dbReference type="ARBA" id="ARBA00004496"/>
    </source>
</evidence>
<feature type="compositionally biased region" description="Low complexity" evidence="5">
    <location>
        <begin position="599"/>
        <end position="612"/>
    </location>
</feature>
<feature type="region of interest" description="Disordered" evidence="5">
    <location>
        <begin position="737"/>
        <end position="824"/>
    </location>
</feature>
<protein>
    <submittedName>
        <fullName evidence="6">Uncharacterized protein</fullName>
    </submittedName>
</protein>
<feature type="region of interest" description="Disordered" evidence="5">
    <location>
        <begin position="850"/>
        <end position="978"/>
    </location>
</feature>
<evidence type="ECO:0000256" key="5">
    <source>
        <dbReference type="SAM" id="MobiDB-lite"/>
    </source>
</evidence>
<accession>A0A9W8AMV8</accession>
<sequence length="2081" mass="221543">MSANTFHFSEDDAQLIRTLVRHLTDQLDRLPATLHYNGDEGRLSTDPPLTFDKVPGLTALLGPEGERGAASRQAPTATLWQWTTWKRYFRAAEPAPTLAPFVGSTGPSNPAGNSAPSNATKLTDSPADHTLADDVVPLEAATGTGPRDPAGPNNAVTLAQLPYDAYRTARAFPVCTLQLAHLHTVLAAAQTFRLLDLRDTDDAYRAGVDGDELATSASATADEDDPRVHDRAACLACNLPGGTTGALTNRVAWYRLLNLPAPATGSSGRSTASPVEAELRWLLTFFHYVPALRLVNLPNPNGVLPVAPGPVSLAPFSHLIHLELAAVAVDSVRDWPRLARQLESLRIAQGFDGTPDRLLREGTNPAAPADPPWVTLRHLDLGRNAVTTLPMALTRWLTTCVRLSLAHNHLTIVPDTLRTLVALRSLDLSYNRLTVARDLGLVLGQVTHLSLRGNQLTELRGLAKLWALEELDVRDNAIADRDPFLQLVGLPLLRSVWLAGNPYVCHHSHPYVPVFFAFQAKGVAVRLDGRLPDASETKHLRALFDRYDEPEVASSSATHGMLSVNSLTGPVAPPALVSHSVGRKGNTTLTAGVTPTRTVRRSVSVSHSGSPPLIASLTGRHSPSVPRASTLNRALGKTSYHHHHHQGGRDRVRLAVISDPVEDEPAPALSPEIGRPSITQGIAIPGPNSIAVACPPPPRRLNGSEPASAVTSAGGSPVGTLPERRSVLRALEVNRLSGAPGSLWSPPASLQPDTASPGRLGRSRTASTMTAGRPFSSVFEQESAQMPLNSPSFEPTRPSHRPGSPTGSCRSSALSSLRPGTEKYRQRIETMREQAGSTWLKVFREMQTADPKRASSSGTFSEGATAAGHGDPTASADEGSDIETTPTLPDFLFPTPPLIPPSPPPPPSLQRRGSDPEQPPLLPPRATSPATNRPIPMRNEPRNPRISTSTTSTTNSPKVAEPKGPSEAPDSPPPTLYAPGSVLLGATVVAYDLVPAHGKFRRRQPDSARGGALAFTPMTEVADAVPDAELLELDDEDPQHPSVVARHPLSSLITATVSDESATDVTLYLDFKTASFDAPYRLELRLHITAGPSDESDRVPPNASGQARARRRVTPAKLAQLTGTVRTWQTANWRAGRPREVCKQARCLRCAWAGSIEPPASLIPPDPLPMSPAVWVANTTVTGPPAVTDDGPPPEPTCPQCHSTYLVEFYGGVDDTGAAATETMATSAVAKATVPTDGSGTDWSSPLIAWASPLSNLTTATAHAVGEIPHLAMSTVGALTHPFGMARSPGLGAPDHPAVSAAMQAPSSQASPPAFTAPENDPSTDKDTGLPPWASALPHTLVHRGGGERTEAPLRLPFQTATNATRLFLSLDVFSDTSERLLMWIPAAYVRQLPPFFTAEVPSAPGTASVTNTGTAPSRWSLLPVSWSSPPAAPYPNTKEAATTVPSDAPDDPAWPAHAPKVGAAERPAFLALSNQRIYLFTFAPAFYRRTGEALRSTPGNVTAHLRTLWARWDHQPGQYLQPAYTIDFATIQRVDVKPHRQALTFHFALPGNAQQAAAGTATASSGDGLAAHHHSATGSASTTAQVAQAASTPATHTKGQRPPPSIDPAQGPQAEVDGTVAGSAASVTVLIRDRLACSDFLNAFVVQCYEADVHVVDRRVRAVNHDIEWAIHNLRDTVFLRPGLCIPNAEEGEGGKDRELAKPGNPYLTMDDRARLTRALRAAGTHSWVDPASGDDVVVDKVTFEFLKLYYLVGWLRGPTRRPMDQDGAAPRLVTCACVVTPGFMYLVGDRHDVWPPAIPALTDLYQDKLAQQQVAKVEDELPVAAEAEAEANGAVGSNQAATPPDASQFTYTATRAKRAVRTELLAHRIPQYHPYYAALPVAALRRVTSGRCCIAPGVAAGSDAYLAWLECEGTGMWDPWAAAPPLDGVTASGWTHWVILTFDHGKPETGAETVEGEADPDNRAIAIDTGDGRRGDQATVVAAAAAHPSDPEDEAAGIPGSSETEGEDVNSKPGMAAEMARPKGVEEKLADPDAETFEWPLLFTTAASASEFVEALHHLEQLSPHVEFVDEVLPPPASP</sequence>
<keyword evidence="7" id="KW-1185">Reference proteome</keyword>
<evidence type="ECO:0000256" key="4">
    <source>
        <dbReference type="ARBA" id="ARBA00022737"/>
    </source>
</evidence>
<dbReference type="GO" id="GO:0005737">
    <property type="term" value="C:cytoplasm"/>
    <property type="evidence" value="ECO:0007669"/>
    <property type="project" value="UniProtKB-SubCell"/>
</dbReference>
<feature type="region of interest" description="Disordered" evidence="5">
    <location>
        <begin position="1091"/>
        <end position="1112"/>
    </location>
</feature>
<feature type="compositionally biased region" description="Polar residues" evidence="5">
    <location>
        <begin position="105"/>
        <end position="123"/>
    </location>
</feature>
<comment type="subcellular location">
    <subcellularLocation>
        <location evidence="1">Cytoplasm</location>
    </subcellularLocation>
</comment>